<name>A0A7R9WJL0_9STRA</name>
<feature type="region of interest" description="Disordered" evidence="1">
    <location>
        <begin position="21"/>
        <end position="87"/>
    </location>
</feature>
<organism evidence="2">
    <name type="scientific">Pseudictyota dubia</name>
    <dbReference type="NCBI Taxonomy" id="2749911"/>
    <lineage>
        <taxon>Eukaryota</taxon>
        <taxon>Sar</taxon>
        <taxon>Stramenopiles</taxon>
        <taxon>Ochrophyta</taxon>
        <taxon>Bacillariophyta</taxon>
        <taxon>Mediophyceae</taxon>
        <taxon>Biddulphiophycidae</taxon>
        <taxon>Eupodiscales</taxon>
        <taxon>Odontellaceae</taxon>
        <taxon>Pseudictyota</taxon>
    </lineage>
</organism>
<accession>A0A7R9WJL0</accession>
<dbReference type="AlphaFoldDB" id="A0A7R9WJL0"/>
<gene>
    <name evidence="2" type="ORF">TDUB1175_LOCUS23539</name>
</gene>
<evidence type="ECO:0000256" key="1">
    <source>
        <dbReference type="SAM" id="MobiDB-lite"/>
    </source>
</evidence>
<proteinExistence type="predicted"/>
<protein>
    <submittedName>
        <fullName evidence="2">Uncharacterized protein</fullName>
    </submittedName>
</protein>
<sequence length="129" mass="14500">MQQRNKRARVWLIGENYAESKNKEGELLLPQKKRKATMSKKSPGDTNAAETGERSDTMNTPPRHHHCGLVSQPETRHQGNSDSCHRSSLFTNMIPVDHHQKSPIRISSGASVSVLELGQWLRGVEFSDL</sequence>
<dbReference type="EMBL" id="HBED01046803">
    <property type="protein sequence ID" value="CAD8325119.1"/>
    <property type="molecule type" value="Transcribed_RNA"/>
</dbReference>
<evidence type="ECO:0000313" key="2">
    <source>
        <dbReference type="EMBL" id="CAD8325119.1"/>
    </source>
</evidence>
<feature type="compositionally biased region" description="Basic and acidic residues" evidence="1">
    <location>
        <begin position="74"/>
        <end position="85"/>
    </location>
</feature>
<reference evidence="2" key="1">
    <citation type="submission" date="2021-01" db="EMBL/GenBank/DDBJ databases">
        <authorList>
            <person name="Corre E."/>
            <person name="Pelletier E."/>
            <person name="Niang G."/>
            <person name="Scheremetjew M."/>
            <person name="Finn R."/>
            <person name="Kale V."/>
            <person name="Holt S."/>
            <person name="Cochrane G."/>
            <person name="Meng A."/>
            <person name="Brown T."/>
            <person name="Cohen L."/>
        </authorList>
    </citation>
    <scope>NUCLEOTIDE SEQUENCE</scope>
    <source>
        <strain evidence="2">CCMP147</strain>
    </source>
</reference>